<dbReference type="InterPro" id="IPR018484">
    <property type="entry name" value="FGGY_N"/>
</dbReference>
<dbReference type="GO" id="GO:0005997">
    <property type="term" value="P:xylulose metabolic process"/>
    <property type="evidence" value="ECO:0007669"/>
    <property type="project" value="InterPro"/>
</dbReference>
<evidence type="ECO:0000256" key="4">
    <source>
        <dbReference type="ARBA" id="ARBA00022741"/>
    </source>
</evidence>
<dbReference type="EC" id="2.7.1.17" evidence="8"/>
<protein>
    <recommendedName>
        <fullName evidence="8">Xylulose kinase</fullName>
        <shortName evidence="8">Xylulokinase</shortName>
        <ecNumber evidence="8">2.7.1.17</ecNumber>
    </recommendedName>
</protein>
<feature type="domain" description="Carbohydrate kinase FGGY N-terminal" evidence="9">
    <location>
        <begin position="4"/>
        <end position="252"/>
    </location>
</feature>
<dbReference type="SUPFAM" id="SSF53067">
    <property type="entry name" value="Actin-like ATPase domain"/>
    <property type="match status" value="2"/>
</dbReference>
<dbReference type="GO" id="GO:0042732">
    <property type="term" value="P:D-xylose metabolic process"/>
    <property type="evidence" value="ECO:0007669"/>
    <property type="project" value="UniProtKB-KW"/>
</dbReference>
<dbReference type="InterPro" id="IPR006000">
    <property type="entry name" value="Xylulokinase"/>
</dbReference>
<evidence type="ECO:0000256" key="7">
    <source>
        <dbReference type="ARBA" id="ARBA00023277"/>
    </source>
</evidence>
<dbReference type="InterPro" id="IPR000577">
    <property type="entry name" value="Carb_kinase_FGGY"/>
</dbReference>
<dbReference type="GO" id="GO:0005524">
    <property type="term" value="F:ATP binding"/>
    <property type="evidence" value="ECO:0007669"/>
    <property type="project" value="UniProtKB-KW"/>
</dbReference>
<name>A0A759H3I3_SALER</name>
<evidence type="ECO:0000259" key="9">
    <source>
        <dbReference type="Pfam" id="PF00370"/>
    </source>
</evidence>
<dbReference type="AlphaFoldDB" id="A0A759H3I3"/>
<evidence type="ECO:0000256" key="6">
    <source>
        <dbReference type="ARBA" id="ARBA00022840"/>
    </source>
</evidence>
<evidence type="ECO:0000256" key="5">
    <source>
        <dbReference type="ARBA" id="ARBA00022777"/>
    </source>
</evidence>
<dbReference type="CDD" id="cd07809">
    <property type="entry name" value="ASKHA_NBD_FGGY_BaXK-like"/>
    <property type="match status" value="1"/>
</dbReference>
<dbReference type="PROSITE" id="PS00933">
    <property type="entry name" value="FGGY_KINASES_1"/>
    <property type="match status" value="1"/>
</dbReference>
<dbReference type="InterPro" id="IPR018485">
    <property type="entry name" value="FGGY_C"/>
</dbReference>
<keyword evidence="4 8" id="KW-0547">Nucleotide-binding</keyword>
<reference evidence="11" key="2">
    <citation type="submission" date="2020-02" db="EMBL/GenBank/DDBJ databases">
        <authorList>
            <consortium name="NCBI Pathogen Detection Project"/>
        </authorList>
    </citation>
    <scope>NUCLEOTIDE SEQUENCE</scope>
    <source>
        <strain evidence="12">MA.CK_98/00010293</strain>
        <strain evidence="11">MA.CK_98/00011463</strain>
    </source>
</reference>
<keyword evidence="3 8" id="KW-0808">Transferase</keyword>
<evidence type="ECO:0000313" key="12">
    <source>
        <dbReference type="EMBL" id="HAG5358960.1"/>
    </source>
</evidence>
<dbReference type="Pfam" id="PF02782">
    <property type="entry name" value="FGGY_C"/>
    <property type="match status" value="1"/>
</dbReference>
<evidence type="ECO:0000259" key="10">
    <source>
        <dbReference type="Pfam" id="PF02782"/>
    </source>
</evidence>
<keyword evidence="6 8" id="KW-0067">ATP-binding</keyword>
<dbReference type="NCBIfam" id="TIGR01312">
    <property type="entry name" value="XylB"/>
    <property type="match status" value="1"/>
</dbReference>
<organism evidence="11">
    <name type="scientific">Salmonella enterica</name>
    <name type="common">Salmonella choleraesuis</name>
    <dbReference type="NCBI Taxonomy" id="28901"/>
    <lineage>
        <taxon>Bacteria</taxon>
        <taxon>Pseudomonadati</taxon>
        <taxon>Pseudomonadota</taxon>
        <taxon>Gammaproteobacteria</taxon>
        <taxon>Enterobacterales</taxon>
        <taxon>Enterobacteriaceae</taxon>
        <taxon>Salmonella</taxon>
    </lineage>
</organism>
<feature type="domain" description="Carbohydrate kinase FGGY C-terminal" evidence="10">
    <location>
        <begin position="324"/>
        <end position="444"/>
    </location>
</feature>
<evidence type="ECO:0000313" key="11">
    <source>
        <dbReference type="EMBL" id="HAG1883070.1"/>
    </source>
</evidence>
<sequence>MGLYAGIDCGTQGTKVIIIDPEKGTILGTGSAPHQLIADSNGRREQSVHWWTDALCIAFNLAISKAGISPHVVKTISVSAQQHGFIPLDKNGKALYPAKLWCDTETSIENEHFISQLGGDTGALKQLGLTVATGYTASKIIWFRKHHPELWDNMRHVVLPHEYINFWLTGELASEYGDASGTGLFNVRSRTWDTHVISLIDDSGKLSEALPLLVSPGSIIGRVNKQAIETLGLHPQTTVACGSGDNMMGAIGTGNINSGIVTMGLGTSGTLYSNTPDLPEANSASIANFCSATNGWLPLICTMNVTSATTNIQNMLGITVHNFNQLLSESEVGAGGVRMLPFFNGERVPSLPQARGGLFNLDSSNCVPGNICRAVVESATFGLRYGLDLFRKQGLVPEQIRLTGGGAKSAVWRQIVADIMGCNVVGLRNDENTALGAAIHAAWSSSVEDLNILCDKFIKIDHSTFCEPVVNNSSLYSEFYEHYLNLLKKEYPDFNKE</sequence>
<evidence type="ECO:0000256" key="8">
    <source>
        <dbReference type="RuleBase" id="RU364073"/>
    </source>
</evidence>
<gene>
    <name evidence="8 11" type="primary">xylB</name>
    <name evidence="12" type="ORF">G8O64_004651</name>
    <name evidence="11" type="ORF">G8V93_004643</name>
</gene>
<reference evidence="11" key="1">
    <citation type="journal article" date="2018" name="Genome Biol.">
        <title>SKESA: strategic k-mer extension for scrupulous assemblies.</title>
        <authorList>
            <person name="Souvorov A."/>
            <person name="Agarwala R."/>
            <person name="Lipman D.J."/>
        </authorList>
    </citation>
    <scope>NUCLEOTIDE SEQUENCE</scope>
    <source>
        <strain evidence="12">MA.CK_98/00010293</strain>
        <strain evidence="11">MA.CK_98/00011463</strain>
    </source>
</reference>
<dbReference type="PIRSF" id="PIRSF000538">
    <property type="entry name" value="GlpK"/>
    <property type="match status" value="1"/>
</dbReference>
<comment type="caution">
    <text evidence="11">The sequence shown here is derived from an EMBL/GenBank/DDBJ whole genome shotgun (WGS) entry which is preliminary data.</text>
</comment>
<dbReference type="PANTHER" id="PTHR43095:SF5">
    <property type="entry name" value="XYLULOSE KINASE"/>
    <property type="match status" value="1"/>
</dbReference>
<dbReference type="PANTHER" id="PTHR43095">
    <property type="entry name" value="SUGAR KINASE"/>
    <property type="match status" value="1"/>
</dbReference>
<dbReference type="InterPro" id="IPR043129">
    <property type="entry name" value="ATPase_NBD"/>
</dbReference>
<dbReference type="InterPro" id="IPR018483">
    <property type="entry name" value="Carb_kinase_FGGY_CS"/>
</dbReference>
<keyword evidence="7 8" id="KW-0119">Carbohydrate metabolism</keyword>
<comment type="similarity">
    <text evidence="1 8">Belongs to the FGGY kinase family.</text>
</comment>
<dbReference type="Pfam" id="PF00370">
    <property type="entry name" value="FGGY_N"/>
    <property type="match status" value="1"/>
</dbReference>
<evidence type="ECO:0000256" key="2">
    <source>
        <dbReference type="ARBA" id="ARBA00022629"/>
    </source>
</evidence>
<dbReference type="EMBL" id="DAAXOF010000029">
    <property type="protein sequence ID" value="HAG1883070.1"/>
    <property type="molecule type" value="Genomic_DNA"/>
</dbReference>
<accession>A0A759H3I3</accession>
<dbReference type="InterPro" id="IPR050406">
    <property type="entry name" value="FGGY_Carb_Kinase"/>
</dbReference>
<evidence type="ECO:0000256" key="3">
    <source>
        <dbReference type="ARBA" id="ARBA00022679"/>
    </source>
</evidence>
<dbReference type="EMBL" id="DAAYQT010000029">
    <property type="protein sequence ID" value="HAG5358960.1"/>
    <property type="molecule type" value="Genomic_DNA"/>
</dbReference>
<keyword evidence="2 8" id="KW-0859">Xylose metabolism</keyword>
<proteinExistence type="inferred from homology"/>
<evidence type="ECO:0000256" key="1">
    <source>
        <dbReference type="ARBA" id="ARBA00009156"/>
    </source>
</evidence>
<dbReference type="GO" id="GO:0004856">
    <property type="term" value="F:D-xylulokinase activity"/>
    <property type="evidence" value="ECO:0007669"/>
    <property type="project" value="UniProtKB-EC"/>
</dbReference>
<keyword evidence="5 8" id="KW-0418">Kinase</keyword>
<comment type="catalytic activity">
    <reaction evidence="8">
        <text>D-xylulose + ATP = D-xylulose 5-phosphate + ADP + H(+)</text>
        <dbReference type="Rhea" id="RHEA:10964"/>
        <dbReference type="ChEBI" id="CHEBI:15378"/>
        <dbReference type="ChEBI" id="CHEBI:17140"/>
        <dbReference type="ChEBI" id="CHEBI:30616"/>
        <dbReference type="ChEBI" id="CHEBI:57737"/>
        <dbReference type="ChEBI" id="CHEBI:456216"/>
        <dbReference type="EC" id="2.7.1.17"/>
    </reaction>
</comment>
<dbReference type="Gene3D" id="3.30.420.40">
    <property type="match status" value="2"/>
</dbReference>